<evidence type="ECO:0000256" key="1">
    <source>
        <dbReference type="SAM" id="Phobius"/>
    </source>
</evidence>
<accession>A0A197JLE8</accession>
<dbReference type="Proteomes" id="UP000078512">
    <property type="component" value="Unassembled WGS sequence"/>
</dbReference>
<protein>
    <submittedName>
        <fullName evidence="2">Uncharacterized protein</fullName>
    </submittedName>
</protein>
<evidence type="ECO:0000313" key="2">
    <source>
        <dbReference type="EMBL" id="OAQ25793.1"/>
    </source>
</evidence>
<keyword evidence="1" id="KW-0812">Transmembrane</keyword>
<proteinExistence type="predicted"/>
<sequence>MVVYEDMGQFMTGTLFSFVCVMTDMTRPTPVRLTWRDLQADGLLAWPKVQNSRSLRSSLFICICISMDYSLLSILPLFASTEGTITIYHYHTTK</sequence>
<keyword evidence="1" id="KW-0472">Membrane</keyword>
<feature type="transmembrane region" description="Helical" evidence="1">
    <location>
        <begin position="58"/>
        <end position="79"/>
    </location>
</feature>
<dbReference type="EMBL" id="KV442074">
    <property type="protein sequence ID" value="OAQ25793.1"/>
    <property type="molecule type" value="Genomic_DNA"/>
</dbReference>
<gene>
    <name evidence="2" type="ORF">K457DRAFT_141022</name>
</gene>
<name>A0A197JLE8_9FUNG</name>
<organism evidence="2 3">
    <name type="scientific">Linnemannia elongata AG-77</name>
    <dbReference type="NCBI Taxonomy" id="1314771"/>
    <lineage>
        <taxon>Eukaryota</taxon>
        <taxon>Fungi</taxon>
        <taxon>Fungi incertae sedis</taxon>
        <taxon>Mucoromycota</taxon>
        <taxon>Mortierellomycotina</taxon>
        <taxon>Mortierellomycetes</taxon>
        <taxon>Mortierellales</taxon>
        <taxon>Mortierellaceae</taxon>
        <taxon>Linnemannia</taxon>
    </lineage>
</organism>
<dbReference type="AlphaFoldDB" id="A0A197JLE8"/>
<reference evidence="2 3" key="1">
    <citation type="submission" date="2016-05" db="EMBL/GenBank/DDBJ databases">
        <title>Genome sequencing reveals origins of a unique bacterial endosymbiosis in the earliest lineages of terrestrial Fungi.</title>
        <authorList>
            <consortium name="DOE Joint Genome Institute"/>
            <person name="Uehling J."/>
            <person name="Gryganskyi A."/>
            <person name="Hameed K."/>
            <person name="Tschaplinski T."/>
            <person name="Misztal P."/>
            <person name="Wu S."/>
            <person name="Desiro A."/>
            <person name="Vande Pol N."/>
            <person name="Du Z.-Y."/>
            <person name="Zienkiewicz A."/>
            <person name="Zienkiewicz K."/>
            <person name="Morin E."/>
            <person name="Tisserant E."/>
            <person name="Splivallo R."/>
            <person name="Hainaut M."/>
            <person name="Henrissat B."/>
            <person name="Ohm R."/>
            <person name="Kuo A."/>
            <person name="Yan J."/>
            <person name="Lipzen A."/>
            <person name="Nolan M."/>
            <person name="Labutti K."/>
            <person name="Barry K."/>
            <person name="Goldstein A."/>
            <person name="Labbe J."/>
            <person name="Schadt C."/>
            <person name="Tuskan G."/>
            <person name="Grigoriev I."/>
            <person name="Martin F."/>
            <person name="Vilgalys R."/>
            <person name="Bonito G."/>
        </authorList>
    </citation>
    <scope>NUCLEOTIDE SEQUENCE [LARGE SCALE GENOMIC DNA]</scope>
    <source>
        <strain evidence="2 3">AG-77</strain>
    </source>
</reference>
<evidence type="ECO:0000313" key="3">
    <source>
        <dbReference type="Proteomes" id="UP000078512"/>
    </source>
</evidence>
<keyword evidence="3" id="KW-1185">Reference proteome</keyword>
<keyword evidence="1" id="KW-1133">Transmembrane helix</keyword>